<organism evidence="2 3">
    <name type="scientific">Candidatus Enterococcus ferrettii</name>
    <dbReference type="NCBI Taxonomy" id="2815324"/>
    <lineage>
        <taxon>Bacteria</taxon>
        <taxon>Bacillati</taxon>
        <taxon>Bacillota</taxon>
        <taxon>Bacilli</taxon>
        <taxon>Lactobacillales</taxon>
        <taxon>Enterococcaceae</taxon>
        <taxon>Enterococcus</taxon>
    </lineage>
</organism>
<feature type="compositionally biased region" description="Basic and acidic residues" evidence="1">
    <location>
        <begin position="35"/>
        <end position="53"/>
    </location>
</feature>
<accession>A0ABV0EQR5</accession>
<evidence type="ECO:0000313" key="3">
    <source>
        <dbReference type="Proteomes" id="UP000664357"/>
    </source>
</evidence>
<sequence length="100" mass="11706">MEYFLECSLLLVIFLLITRYSNTQISQNKSGQTVEIERQESNNKESSKEDRQIRLKTTETEIIFEINNSIAATELYRQLPSIVELKKFGSNEKSFTHRTN</sequence>
<keyword evidence="3" id="KW-1185">Reference proteome</keyword>
<reference evidence="2 3" key="1">
    <citation type="submission" date="2021-03" db="EMBL/GenBank/DDBJ databases">
        <authorList>
            <person name="Gilmore M.S."/>
            <person name="Schwartzman J."/>
            <person name="Van Tyne D."/>
            <person name="Martin M."/>
            <person name="Earl A.M."/>
            <person name="Manson A.L."/>
            <person name="Straub T."/>
            <person name="Salamzade R."/>
            <person name="Saavedra J."/>
            <person name="Lebreton F."/>
            <person name="Prichula J."/>
            <person name="Schaufler K."/>
            <person name="Gaca A."/>
            <person name="Sgardioli B."/>
            <person name="Wagenaar J."/>
            <person name="Strong T."/>
        </authorList>
    </citation>
    <scope>NUCLEOTIDE SEQUENCE [LARGE SCALE GENOMIC DNA]</scope>
    <source>
        <strain evidence="2 3">665A</strain>
    </source>
</reference>
<protein>
    <submittedName>
        <fullName evidence="2">Uncharacterized protein</fullName>
    </submittedName>
</protein>
<gene>
    <name evidence="2" type="ORF">JZO67_002953</name>
</gene>
<name>A0ABV0EQR5_9ENTE</name>
<proteinExistence type="predicted"/>
<dbReference type="RefSeq" id="WP_347298896.1">
    <property type="nucleotide sequence ID" value="NZ_JAFREL020000002.1"/>
</dbReference>
<evidence type="ECO:0000313" key="2">
    <source>
        <dbReference type="EMBL" id="MEO1770980.1"/>
    </source>
</evidence>
<dbReference type="EMBL" id="JAFREL020000002">
    <property type="protein sequence ID" value="MEO1770980.1"/>
    <property type="molecule type" value="Genomic_DNA"/>
</dbReference>
<comment type="caution">
    <text evidence="2">The sequence shown here is derived from an EMBL/GenBank/DDBJ whole genome shotgun (WGS) entry which is preliminary data.</text>
</comment>
<feature type="region of interest" description="Disordered" evidence="1">
    <location>
        <begin position="25"/>
        <end position="53"/>
    </location>
</feature>
<dbReference type="Proteomes" id="UP000664357">
    <property type="component" value="Unassembled WGS sequence"/>
</dbReference>
<reference evidence="2 3" key="2">
    <citation type="submission" date="2024-02" db="EMBL/GenBank/DDBJ databases">
        <title>The Genome Sequence of Enterococcus sp. DIV0159.</title>
        <authorList>
            <person name="Earl A."/>
            <person name="Manson A."/>
            <person name="Gilmore M."/>
            <person name="Sanders J."/>
            <person name="Shea T."/>
            <person name="Howe W."/>
            <person name="Livny J."/>
            <person name="Cuomo C."/>
            <person name="Neafsey D."/>
            <person name="Birren B."/>
        </authorList>
    </citation>
    <scope>NUCLEOTIDE SEQUENCE [LARGE SCALE GENOMIC DNA]</scope>
    <source>
        <strain evidence="2 3">665A</strain>
    </source>
</reference>
<evidence type="ECO:0000256" key="1">
    <source>
        <dbReference type="SAM" id="MobiDB-lite"/>
    </source>
</evidence>